<dbReference type="InterPro" id="IPR014756">
    <property type="entry name" value="Ig_E-set"/>
</dbReference>
<keyword evidence="5" id="KW-0328">Glycosyltransferase</keyword>
<keyword evidence="7" id="KW-0119">Carbohydrate metabolism</keyword>
<keyword evidence="6" id="KW-0808">Transferase</keyword>
<evidence type="ECO:0000313" key="11">
    <source>
        <dbReference type="Proteomes" id="UP000243985"/>
    </source>
</evidence>
<dbReference type="SUPFAM" id="SSF51011">
    <property type="entry name" value="Glycosyl hydrolase domain"/>
    <property type="match status" value="1"/>
</dbReference>
<gene>
    <name evidence="10" type="ORF">C8P65_104147</name>
</gene>
<dbReference type="EC" id="2.4.1.18" evidence="4"/>
<dbReference type="Pfam" id="PF00128">
    <property type="entry name" value="Alpha-amylase"/>
    <property type="match status" value="1"/>
</dbReference>
<evidence type="ECO:0000313" key="10">
    <source>
        <dbReference type="EMBL" id="PTX07456.1"/>
    </source>
</evidence>
<dbReference type="InterPro" id="IPR006048">
    <property type="entry name" value="A-amylase/branching_C"/>
</dbReference>
<dbReference type="GO" id="GO:0005978">
    <property type="term" value="P:glycogen biosynthetic process"/>
    <property type="evidence" value="ECO:0007669"/>
    <property type="project" value="InterPro"/>
</dbReference>
<dbReference type="SUPFAM" id="SSF81296">
    <property type="entry name" value="E set domains"/>
    <property type="match status" value="1"/>
</dbReference>
<dbReference type="SMART" id="SM00642">
    <property type="entry name" value="Aamy"/>
    <property type="match status" value="1"/>
</dbReference>
<dbReference type="FunFam" id="3.20.20.80:FF:000001">
    <property type="entry name" value="1,4-alpha-glucan branching enzyme"/>
    <property type="match status" value="1"/>
</dbReference>
<feature type="domain" description="Glycosyl hydrolase family 13 catalytic" evidence="9">
    <location>
        <begin position="211"/>
        <end position="579"/>
    </location>
</feature>
<feature type="active site" description="Nucleophile" evidence="8">
    <location>
        <position position="354"/>
    </location>
</feature>
<evidence type="ECO:0000256" key="4">
    <source>
        <dbReference type="ARBA" id="ARBA00012541"/>
    </source>
</evidence>
<protein>
    <recommendedName>
        <fullName evidence="4">1,4-alpha-glucan branching enzyme</fullName>
        <ecNumber evidence="4">2.4.1.18</ecNumber>
    </recommendedName>
</protein>
<dbReference type="FunFam" id="2.60.40.1180:FF:000050">
    <property type="entry name" value="1,4-alpha-glucan branching enzyme"/>
    <property type="match status" value="1"/>
</dbReference>
<evidence type="ECO:0000259" key="9">
    <source>
        <dbReference type="SMART" id="SM00642"/>
    </source>
</evidence>
<dbReference type="GO" id="GO:0005737">
    <property type="term" value="C:cytoplasm"/>
    <property type="evidence" value="ECO:0007669"/>
    <property type="project" value="TreeGrafter"/>
</dbReference>
<reference evidence="10 11" key="1">
    <citation type="submission" date="2018-04" db="EMBL/GenBank/DDBJ databases">
        <title>Genomic Encyclopedia of Archaeal and Bacterial Type Strains, Phase II (KMG-II): from individual species to whole genera.</title>
        <authorList>
            <person name="Goeker M."/>
        </authorList>
    </citation>
    <scope>NUCLEOTIDE SEQUENCE [LARGE SCALE GENOMIC DNA]</scope>
    <source>
        <strain evidence="10 11">DSM 22902</strain>
    </source>
</reference>
<dbReference type="GO" id="GO:0003844">
    <property type="term" value="F:1,4-alpha-glucan branching enzyme activity"/>
    <property type="evidence" value="ECO:0007669"/>
    <property type="project" value="UniProtKB-EC"/>
</dbReference>
<dbReference type="Gene3D" id="2.60.40.10">
    <property type="entry name" value="Immunoglobulins"/>
    <property type="match status" value="1"/>
</dbReference>
<proteinExistence type="inferred from homology"/>
<comment type="catalytic activity">
    <reaction evidence="1">
        <text>Transfers a segment of a (1-&gt;4)-alpha-D-glucan chain to a primary hydroxy group in a similar glucan chain.</text>
        <dbReference type="EC" id="2.4.1.18"/>
    </reaction>
</comment>
<dbReference type="PIRSF" id="PIRSF000463">
    <property type="entry name" value="GlgB"/>
    <property type="match status" value="1"/>
</dbReference>
<evidence type="ECO:0000256" key="1">
    <source>
        <dbReference type="ARBA" id="ARBA00000826"/>
    </source>
</evidence>
<name>A0A2T5XVT8_9FLAO</name>
<sequence>MRISKNYFNFTAKLSLTYSKALLNDFSISQKNTTTMIDPLLLPYLSIIEDRKKHFTATARTMQGDAARLADNCNSHLYYGLHFEANEWVLREWAPNATAIYLLFEGNDWQKNNHFSFKKLNKENWELRLPTHLLHHQMLYKLLVEWDGGSGERLPSHTLRAVQDDYTKVFTAQVWQPLVPYQWKHSRPNTAEPPLIYEAHIGMSTEHQRVSTFVEFRLYVLPRIADLGYNTIQLMAIQEHPYYGSFGYQVANFFAVSSRFGTPEELKELIDTAHGLGIRVILDLVHSHSISNEAEGLSYFDGTDYLYFHSGERGKHPVWDSRCFDYGKPQVLNFLLSNCKYWLEEYQFDGFRFDGVTSMLYYDHGLGKAFTNYSFYYDGNEDVEAITYLTLANLVTHQLYPQAITIAEEMSGMPGLASPITEGGMGFDFKMSMGIPDYWIKLLKEVPDEQWHVGDIYYELTNKRAEERTISYAESHDQALVGDKTIFFRMTDKEVYTGMSVFDHNLIIDRAMALHKMIRLVTLGTAGGGYLNFMGNEWGHPEWIDFPREGNGWSYAHARRLWSLVDDPNLKFKYLNAFDRAMIHLIARSRLLTYEPRVLVRDIERQILVFERGNYLFVFSFNPTTSYSDYPFEVRAGKYLTVLSTDNPAFAGANRIDESIEHFTQYLEKKNLLSLYIPARIAMVLKFDN</sequence>
<dbReference type="CDD" id="cd02854">
    <property type="entry name" value="E_set_GBE_euk_N"/>
    <property type="match status" value="1"/>
</dbReference>
<evidence type="ECO:0000256" key="3">
    <source>
        <dbReference type="ARBA" id="ARBA00009000"/>
    </source>
</evidence>
<feature type="active site" description="Proton donor" evidence="8">
    <location>
        <position position="408"/>
    </location>
</feature>
<dbReference type="GO" id="GO:0004553">
    <property type="term" value="F:hydrolase activity, hydrolyzing O-glycosyl compounds"/>
    <property type="evidence" value="ECO:0007669"/>
    <property type="project" value="InterPro"/>
</dbReference>
<dbReference type="SUPFAM" id="SSF51445">
    <property type="entry name" value="(Trans)glycosidases"/>
    <property type="match status" value="1"/>
</dbReference>
<comment type="similarity">
    <text evidence="3">Belongs to the glycosyl hydrolase 13 family. GlgB subfamily.</text>
</comment>
<dbReference type="InterPro" id="IPR004193">
    <property type="entry name" value="Glyco_hydro_13_N"/>
</dbReference>
<comment type="caution">
    <text evidence="10">The sequence shown here is derived from an EMBL/GenBank/DDBJ whole genome shotgun (WGS) entry which is preliminary data.</text>
</comment>
<dbReference type="CDD" id="cd11321">
    <property type="entry name" value="AmyAc_bac_euk_BE"/>
    <property type="match status" value="1"/>
</dbReference>
<dbReference type="Proteomes" id="UP000243985">
    <property type="component" value="Unassembled WGS sequence"/>
</dbReference>
<dbReference type="Gene3D" id="3.20.20.80">
    <property type="entry name" value="Glycosidases"/>
    <property type="match status" value="1"/>
</dbReference>
<organism evidence="10 11">
    <name type="scientific">Capnocytophaga leadbetteri</name>
    <dbReference type="NCBI Taxonomy" id="327575"/>
    <lineage>
        <taxon>Bacteria</taxon>
        <taxon>Pseudomonadati</taxon>
        <taxon>Bacteroidota</taxon>
        <taxon>Flavobacteriia</taxon>
        <taxon>Flavobacteriales</taxon>
        <taxon>Flavobacteriaceae</taxon>
        <taxon>Capnocytophaga</taxon>
    </lineage>
</organism>
<dbReference type="Pfam" id="PF02806">
    <property type="entry name" value="Alpha-amylase_C"/>
    <property type="match status" value="1"/>
</dbReference>
<comment type="function">
    <text evidence="2">Catalyzes the formation of the alpha-1,6-glucosidic linkages in glycogen by scission of a 1,4-alpha-linked oligosaccharide from growing alpha-1,4-glucan chains and the subsequent attachment of the oligosaccharide to the alpha-1,6 position.</text>
</comment>
<evidence type="ECO:0000256" key="6">
    <source>
        <dbReference type="ARBA" id="ARBA00022679"/>
    </source>
</evidence>
<accession>A0A2T5XVT8</accession>
<evidence type="ECO:0000256" key="8">
    <source>
        <dbReference type="PIRSR" id="PIRSR000463-1"/>
    </source>
</evidence>
<dbReference type="GO" id="GO:0043169">
    <property type="term" value="F:cation binding"/>
    <property type="evidence" value="ECO:0007669"/>
    <property type="project" value="InterPro"/>
</dbReference>
<dbReference type="Pfam" id="PF02922">
    <property type="entry name" value="CBM_48"/>
    <property type="match status" value="1"/>
</dbReference>
<dbReference type="InterPro" id="IPR013783">
    <property type="entry name" value="Ig-like_fold"/>
</dbReference>
<evidence type="ECO:0000256" key="7">
    <source>
        <dbReference type="ARBA" id="ARBA00023277"/>
    </source>
</evidence>
<evidence type="ECO:0000256" key="2">
    <source>
        <dbReference type="ARBA" id="ARBA00002953"/>
    </source>
</evidence>
<dbReference type="InterPro" id="IPR013780">
    <property type="entry name" value="Glyco_hydro_b"/>
</dbReference>
<dbReference type="InterPro" id="IPR017853">
    <property type="entry name" value="GH"/>
</dbReference>
<dbReference type="AlphaFoldDB" id="A0A2T5XVT8"/>
<dbReference type="PANTHER" id="PTHR43651">
    <property type="entry name" value="1,4-ALPHA-GLUCAN-BRANCHING ENZYME"/>
    <property type="match status" value="1"/>
</dbReference>
<evidence type="ECO:0000256" key="5">
    <source>
        <dbReference type="ARBA" id="ARBA00022676"/>
    </source>
</evidence>
<dbReference type="EMBL" id="QBKG01000004">
    <property type="protein sequence ID" value="PTX07456.1"/>
    <property type="molecule type" value="Genomic_DNA"/>
</dbReference>
<dbReference type="InterPro" id="IPR006047">
    <property type="entry name" value="GH13_cat_dom"/>
</dbReference>
<dbReference type="Gene3D" id="2.60.40.1180">
    <property type="entry name" value="Golgi alpha-mannosidase II"/>
    <property type="match status" value="1"/>
</dbReference>
<dbReference type="PANTHER" id="PTHR43651:SF3">
    <property type="entry name" value="1,4-ALPHA-GLUCAN-BRANCHING ENZYME"/>
    <property type="match status" value="1"/>
</dbReference>
<dbReference type="InterPro" id="IPR037439">
    <property type="entry name" value="Branching_enzy"/>
</dbReference>